<feature type="domain" description="Prephenate/arogenate dehydrogenase" evidence="3">
    <location>
        <begin position="13"/>
        <end position="278"/>
    </location>
</feature>
<dbReference type="RefSeq" id="XP_030540471.1">
    <property type="nucleotide sequence ID" value="XM_030684611.2"/>
</dbReference>
<dbReference type="PANTHER" id="PTHR43207">
    <property type="entry name" value="AROGENATE DEHYDROGENASE-RELATED"/>
    <property type="match status" value="1"/>
</dbReference>
<dbReference type="GO" id="GO:0070403">
    <property type="term" value="F:NAD+ binding"/>
    <property type="evidence" value="ECO:0007669"/>
    <property type="project" value="InterPro"/>
</dbReference>
<dbReference type="GO" id="GO:0006571">
    <property type="term" value="P:tyrosine biosynthetic process"/>
    <property type="evidence" value="ECO:0007669"/>
    <property type="project" value="InterPro"/>
</dbReference>
<dbReference type="InterPro" id="IPR046826">
    <property type="entry name" value="PDH_N"/>
</dbReference>
<evidence type="ECO:0000256" key="2">
    <source>
        <dbReference type="SAM" id="Phobius"/>
    </source>
</evidence>
<dbReference type="Gene3D" id="3.40.50.720">
    <property type="entry name" value="NAD(P)-binding Rossmann-like Domain"/>
    <property type="match status" value="1"/>
</dbReference>
<keyword evidence="2" id="KW-0472">Membrane</keyword>
<protein>
    <submittedName>
        <fullName evidence="5">Arogenate dehydrogenase 1, chloroplastic-like</fullName>
    </submittedName>
</protein>
<dbReference type="Pfam" id="PF26213">
    <property type="entry name" value="TYRAAT1_C"/>
    <property type="match status" value="1"/>
</dbReference>
<evidence type="ECO:0000259" key="3">
    <source>
        <dbReference type="PROSITE" id="PS51176"/>
    </source>
</evidence>
<dbReference type="PROSITE" id="PS51176">
    <property type="entry name" value="PDH_ADH"/>
    <property type="match status" value="1"/>
</dbReference>
<evidence type="ECO:0000313" key="4">
    <source>
        <dbReference type="Proteomes" id="UP000827889"/>
    </source>
</evidence>
<keyword evidence="1" id="KW-0560">Oxidoreductase</keyword>
<dbReference type="GeneID" id="115748168"/>
<dbReference type="Pfam" id="PF02153">
    <property type="entry name" value="PDH_N"/>
    <property type="match status" value="1"/>
</dbReference>
<reference evidence="5" key="1">
    <citation type="submission" date="2025-08" db="UniProtKB">
        <authorList>
            <consortium name="RefSeq"/>
        </authorList>
    </citation>
    <scope>IDENTIFICATION</scope>
    <source>
        <tissue evidence="5">Leaf</tissue>
    </source>
</reference>
<dbReference type="GO" id="GO:0004665">
    <property type="term" value="F:prephenate dehydrogenase (NADP+) activity"/>
    <property type="evidence" value="ECO:0007669"/>
    <property type="project" value="InterPro"/>
</dbReference>
<keyword evidence="2" id="KW-1133">Transmembrane helix</keyword>
<proteinExistence type="predicted"/>
<dbReference type="GO" id="GO:0033730">
    <property type="term" value="F:arogenate dehydrogenase (NADP+) activity"/>
    <property type="evidence" value="ECO:0007669"/>
    <property type="project" value="InterPro"/>
</dbReference>
<name>A0A8B8Q078_9MYRT</name>
<dbReference type="Proteomes" id="UP000827889">
    <property type="component" value="Chromosome 8"/>
</dbReference>
<dbReference type="GO" id="GO:0008977">
    <property type="term" value="F:prephenate dehydrogenase (NAD+) activity"/>
    <property type="evidence" value="ECO:0007669"/>
    <property type="project" value="InterPro"/>
</dbReference>
<feature type="transmembrane region" description="Helical" evidence="2">
    <location>
        <begin position="12"/>
        <end position="32"/>
    </location>
</feature>
<dbReference type="PANTHER" id="PTHR43207:SF3">
    <property type="entry name" value="AROGENATE DEHYDROGENASE 1, CHLOROPLASTIC-LIKE"/>
    <property type="match status" value="1"/>
</dbReference>
<dbReference type="SUPFAM" id="SSF51735">
    <property type="entry name" value="NAD(P)-binding Rossmann-fold domains"/>
    <property type="match status" value="1"/>
</dbReference>
<accession>A0A8B8Q078</accession>
<evidence type="ECO:0000313" key="5">
    <source>
        <dbReference type="RefSeq" id="XP_030540471.1"/>
    </source>
</evidence>
<dbReference type="InterPro" id="IPR045011">
    <property type="entry name" value="TYRAAT1/2"/>
</dbReference>
<keyword evidence="2" id="KW-0812">Transmembrane</keyword>
<dbReference type="AlphaFoldDB" id="A0A8B8Q078"/>
<dbReference type="OrthoDB" id="2414662at2759"/>
<sequence>MSGPAPVSSSASLKIGIVGFGTFGQFLALAMIKQGHSLRATSRTDYSQLCADLGITFFSDVAAFLGAENDVILLCTSILSLSQVLKSMPFHSLKKPALFVDVLSVKEHARDTLLQVLPEDSDVLCTHPMFGPESGKDGWRDLNFMYERVRVRDEKTCSSFLKIFEIEGCRMLEMSCTEHDELAAKSQFITHAIGRILSDMDIKSTPIDTKSFEALVQLRKNMECDSFDLFSGLYIHNRFAKQELKNLEFAFEKLKHKLPKRNDEEQEVNQECMVKNSR</sequence>
<dbReference type="KEGG" id="rarg:115748168"/>
<gene>
    <name evidence="5" type="primary">LOC115748168</name>
</gene>
<dbReference type="InterPro" id="IPR003099">
    <property type="entry name" value="Prephen_DH"/>
</dbReference>
<organism evidence="4 5">
    <name type="scientific">Rhodamnia argentea</name>
    <dbReference type="NCBI Taxonomy" id="178133"/>
    <lineage>
        <taxon>Eukaryota</taxon>
        <taxon>Viridiplantae</taxon>
        <taxon>Streptophyta</taxon>
        <taxon>Embryophyta</taxon>
        <taxon>Tracheophyta</taxon>
        <taxon>Spermatophyta</taxon>
        <taxon>Magnoliopsida</taxon>
        <taxon>eudicotyledons</taxon>
        <taxon>Gunneridae</taxon>
        <taxon>Pentapetalae</taxon>
        <taxon>rosids</taxon>
        <taxon>malvids</taxon>
        <taxon>Myrtales</taxon>
        <taxon>Myrtaceae</taxon>
        <taxon>Myrtoideae</taxon>
        <taxon>Myrteae</taxon>
        <taxon>Australasian group</taxon>
        <taxon>Rhodamnia</taxon>
    </lineage>
</organism>
<evidence type="ECO:0000256" key="1">
    <source>
        <dbReference type="ARBA" id="ARBA00023002"/>
    </source>
</evidence>
<dbReference type="InterPro" id="IPR059064">
    <property type="entry name" value="TYRAAT2_C"/>
</dbReference>
<dbReference type="InterPro" id="IPR036291">
    <property type="entry name" value="NAD(P)-bd_dom_sf"/>
</dbReference>
<keyword evidence="4" id="KW-1185">Reference proteome</keyword>